<name>A0A2N0QN98_9GLOM</name>
<reference evidence="1 2" key="2">
    <citation type="submission" date="2017-10" db="EMBL/GenBank/DDBJ databases">
        <title>Genome analyses suggest a sexual origin of heterokaryosis in a supposedly ancient asexual fungus.</title>
        <authorList>
            <person name="Corradi N."/>
            <person name="Sedzielewska K."/>
            <person name="Noel J."/>
            <person name="Charron P."/>
            <person name="Farinelli L."/>
            <person name="Marton T."/>
            <person name="Kruger M."/>
            <person name="Pelin A."/>
            <person name="Brachmann A."/>
            <person name="Corradi N."/>
        </authorList>
    </citation>
    <scope>NUCLEOTIDE SEQUENCE [LARGE SCALE GENOMIC DNA]</scope>
    <source>
        <strain evidence="1 2">A1</strain>
    </source>
</reference>
<evidence type="ECO:0000313" key="1">
    <source>
        <dbReference type="EMBL" id="PKC52528.1"/>
    </source>
</evidence>
<sequence length="109" mass="13012">MYICGEPRTGKSTWARMLEPSATWFCRGILNFDKYRNGDKVFIFDDFHGSMLNGGELNVNYWEYKDFFGCQDEVSLRDADCKTRLIKGPWFFIFLHNKSWKDMGWRMII</sequence>
<gene>
    <name evidence="1" type="ORF">RhiirA1_514950</name>
</gene>
<evidence type="ECO:0000313" key="2">
    <source>
        <dbReference type="Proteomes" id="UP000232688"/>
    </source>
</evidence>
<reference evidence="1 2" key="1">
    <citation type="submission" date="2017-10" db="EMBL/GenBank/DDBJ databases">
        <title>Extensive intraspecific genome diversity in a model arbuscular mycorrhizal fungus.</title>
        <authorList>
            <person name="Chen E.C.H."/>
            <person name="Morin E."/>
            <person name="Baudet D."/>
            <person name="Noel J."/>
            <person name="Ndikumana S."/>
            <person name="Charron P."/>
            <person name="St-Onge C."/>
            <person name="Giorgi J."/>
            <person name="Grigoriev I.V."/>
            <person name="Roux C."/>
            <person name="Martin F.M."/>
            <person name="Corradi N."/>
        </authorList>
    </citation>
    <scope>NUCLEOTIDE SEQUENCE [LARGE SCALE GENOMIC DNA]</scope>
    <source>
        <strain evidence="1 2">A1</strain>
    </source>
</reference>
<accession>A0A2N0QN98</accession>
<protein>
    <submittedName>
        <fullName evidence="1">Uncharacterized protein</fullName>
    </submittedName>
</protein>
<dbReference type="VEuPathDB" id="FungiDB:RhiirFUN_012785"/>
<dbReference type="VEuPathDB" id="FungiDB:RhiirA1_514950"/>
<dbReference type="Proteomes" id="UP000232688">
    <property type="component" value="Unassembled WGS sequence"/>
</dbReference>
<dbReference type="EMBL" id="LLXH01005598">
    <property type="protein sequence ID" value="PKC52528.1"/>
    <property type="molecule type" value="Genomic_DNA"/>
</dbReference>
<proteinExistence type="predicted"/>
<organism evidence="1 2">
    <name type="scientific">Rhizophagus irregularis</name>
    <dbReference type="NCBI Taxonomy" id="588596"/>
    <lineage>
        <taxon>Eukaryota</taxon>
        <taxon>Fungi</taxon>
        <taxon>Fungi incertae sedis</taxon>
        <taxon>Mucoromycota</taxon>
        <taxon>Glomeromycotina</taxon>
        <taxon>Glomeromycetes</taxon>
        <taxon>Glomerales</taxon>
        <taxon>Glomeraceae</taxon>
        <taxon>Rhizophagus</taxon>
    </lineage>
</organism>
<dbReference type="VEuPathDB" id="FungiDB:FUN_011484"/>
<comment type="caution">
    <text evidence="1">The sequence shown here is derived from an EMBL/GenBank/DDBJ whole genome shotgun (WGS) entry which is preliminary data.</text>
</comment>
<dbReference type="AlphaFoldDB" id="A0A2N0QN98"/>